<comment type="caution">
    <text evidence="2">The sequence shown here is derived from an EMBL/GenBank/DDBJ whole genome shotgun (WGS) entry which is preliminary data.</text>
</comment>
<protein>
    <submittedName>
        <fullName evidence="2">Uncharacterized protein</fullName>
    </submittedName>
</protein>
<dbReference type="InParanoid" id="A0A1Y2F8Q8"/>
<reference evidence="2 3" key="1">
    <citation type="submission" date="2016-07" db="EMBL/GenBank/DDBJ databases">
        <title>Pervasive Adenine N6-methylation of Active Genes in Fungi.</title>
        <authorList>
            <consortium name="DOE Joint Genome Institute"/>
            <person name="Mondo S.J."/>
            <person name="Dannebaum R.O."/>
            <person name="Kuo R.C."/>
            <person name="Labutti K."/>
            <person name="Haridas S."/>
            <person name="Kuo A."/>
            <person name="Salamov A."/>
            <person name="Ahrendt S.R."/>
            <person name="Lipzen A."/>
            <person name="Sullivan W."/>
            <person name="Andreopoulos W.B."/>
            <person name="Clum A."/>
            <person name="Lindquist E."/>
            <person name="Daum C."/>
            <person name="Ramamoorthy G.K."/>
            <person name="Gryganskyi A."/>
            <person name="Culley D."/>
            <person name="Magnuson J.K."/>
            <person name="James T.Y."/>
            <person name="O'Malley M.A."/>
            <person name="Stajich J.E."/>
            <person name="Spatafora J.W."/>
            <person name="Visel A."/>
            <person name="Grigoriev I.V."/>
        </authorList>
    </citation>
    <scope>NUCLEOTIDE SEQUENCE [LARGE SCALE GENOMIC DNA]</scope>
    <source>
        <strain evidence="2 3">62-1032</strain>
    </source>
</reference>
<evidence type="ECO:0000313" key="2">
    <source>
        <dbReference type="EMBL" id="ORY80298.1"/>
    </source>
</evidence>
<dbReference type="Proteomes" id="UP000193467">
    <property type="component" value="Unassembled WGS sequence"/>
</dbReference>
<gene>
    <name evidence="2" type="ORF">BCR35DRAFT_304500</name>
</gene>
<evidence type="ECO:0000313" key="3">
    <source>
        <dbReference type="Proteomes" id="UP000193467"/>
    </source>
</evidence>
<accession>A0A1Y2F8Q8</accession>
<proteinExistence type="predicted"/>
<sequence length="102" mass="10736">MTMRGNSYSAPSAPPPPSKSSLWSPTTLRLATISPPSVISSLPVSYTFSHPPSAAYAPISSPFPPPTSSPSSTTRPAFQLSSPSVSIVGLYRETMVERRSGL</sequence>
<feature type="region of interest" description="Disordered" evidence="1">
    <location>
        <begin position="1"/>
        <end position="24"/>
    </location>
</feature>
<feature type="region of interest" description="Disordered" evidence="1">
    <location>
        <begin position="57"/>
        <end position="79"/>
    </location>
</feature>
<organism evidence="2 3">
    <name type="scientific">Leucosporidium creatinivorum</name>
    <dbReference type="NCBI Taxonomy" id="106004"/>
    <lineage>
        <taxon>Eukaryota</taxon>
        <taxon>Fungi</taxon>
        <taxon>Dikarya</taxon>
        <taxon>Basidiomycota</taxon>
        <taxon>Pucciniomycotina</taxon>
        <taxon>Microbotryomycetes</taxon>
        <taxon>Leucosporidiales</taxon>
        <taxon>Leucosporidium</taxon>
    </lineage>
</organism>
<dbReference type="EMBL" id="MCGR01000025">
    <property type="protein sequence ID" value="ORY80298.1"/>
    <property type="molecule type" value="Genomic_DNA"/>
</dbReference>
<keyword evidence="3" id="KW-1185">Reference proteome</keyword>
<name>A0A1Y2F8Q8_9BASI</name>
<dbReference type="AlphaFoldDB" id="A0A1Y2F8Q8"/>
<evidence type="ECO:0000256" key="1">
    <source>
        <dbReference type="SAM" id="MobiDB-lite"/>
    </source>
</evidence>